<feature type="domain" description="Tf2-1-like SH3-like" evidence="1">
    <location>
        <begin position="33"/>
        <end position="97"/>
    </location>
</feature>
<comment type="caution">
    <text evidence="2">The sequence shown here is derived from an EMBL/GenBank/DDBJ whole genome shotgun (WGS) entry which is preliminary data.</text>
</comment>
<name>A0A811Q2D1_9POAL</name>
<dbReference type="Pfam" id="PF24626">
    <property type="entry name" value="SH3_Tf2-1"/>
    <property type="match status" value="1"/>
</dbReference>
<evidence type="ECO:0000259" key="1">
    <source>
        <dbReference type="Pfam" id="PF24626"/>
    </source>
</evidence>
<dbReference type="EMBL" id="CAJGYO010000009">
    <property type="protein sequence ID" value="CAD6253096.1"/>
    <property type="molecule type" value="Genomic_DNA"/>
</dbReference>
<keyword evidence="3" id="KW-1185">Reference proteome</keyword>
<evidence type="ECO:0000313" key="3">
    <source>
        <dbReference type="Proteomes" id="UP000604825"/>
    </source>
</evidence>
<gene>
    <name evidence="2" type="ORF">NCGR_LOCUS36734</name>
</gene>
<dbReference type="AlphaFoldDB" id="A0A811Q2D1"/>
<accession>A0A811Q2D1</accession>
<dbReference type="PANTHER" id="PTHR46148">
    <property type="entry name" value="CHROMO DOMAIN-CONTAINING PROTEIN"/>
    <property type="match status" value="1"/>
</dbReference>
<organism evidence="2 3">
    <name type="scientific">Miscanthus lutarioriparius</name>
    <dbReference type="NCBI Taxonomy" id="422564"/>
    <lineage>
        <taxon>Eukaryota</taxon>
        <taxon>Viridiplantae</taxon>
        <taxon>Streptophyta</taxon>
        <taxon>Embryophyta</taxon>
        <taxon>Tracheophyta</taxon>
        <taxon>Spermatophyta</taxon>
        <taxon>Magnoliopsida</taxon>
        <taxon>Liliopsida</taxon>
        <taxon>Poales</taxon>
        <taxon>Poaceae</taxon>
        <taxon>PACMAD clade</taxon>
        <taxon>Panicoideae</taxon>
        <taxon>Andropogonodae</taxon>
        <taxon>Andropogoneae</taxon>
        <taxon>Saccharinae</taxon>
        <taxon>Miscanthus</taxon>
    </lineage>
</organism>
<protein>
    <recommendedName>
        <fullName evidence="1">Tf2-1-like SH3-like domain-containing protein</fullName>
    </recommendedName>
</protein>
<evidence type="ECO:0000313" key="2">
    <source>
        <dbReference type="EMBL" id="CAD6253096.1"/>
    </source>
</evidence>
<proteinExistence type="predicted"/>
<dbReference type="InterPro" id="IPR056924">
    <property type="entry name" value="SH3_Tf2-1"/>
</dbReference>
<dbReference type="Proteomes" id="UP000604825">
    <property type="component" value="Unassembled WGS sequence"/>
</dbReference>
<reference evidence="2" key="1">
    <citation type="submission" date="2020-10" db="EMBL/GenBank/DDBJ databases">
        <authorList>
            <person name="Han B."/>
            <person name="Lu T."/>
            <person name="Zhao Q."/>
            <person name="Huang X."/>
            <person name="Zhao Y."/>
        </authorList>
    </citation>
    <scope>NUCLEOTIDE SEQUENCE</scope>
</reference>
<dbReference type="OrthoDB" id="786789at2759"/>
<sequence length="234" mass="26221">MLGDYIQHHLQRAQQRMKSQADKNRTEREFQVGDQVFLKLQPYIQSSVAPRTNMKLSYKFYGPFPILHRIGTVAYKLAVPEGSKIHPVVHVSQFKKHVAPLVLIEDDITAVPTDPAEVVHPIEFTDSRMVIKGASAVSQIQVRWSSLPSSLTTWEEVTDLRRRYPTSPAWGQAGFRGGGNVRIAGKRRGKATVGYSTTGKAGIKTHNLVRKFIKIEPAFLSWQSKAKQSCILTG</sequence>
<dbReference type="PANTHER" id="PTHR46148:SF52">
    <property type="entry name" value="OS04G0603800 PROTEIN"/>
    <property type="match status" value="1"/>
</dbReference>